<dbReference type="EMBL" id="JAVFKD010000004">
    <property type="protein sequence ID" value="KAK5996035.1"/>
    <property type="molecule type" value="Genomic_DNA"/>
</dbReference>
<proteinExistence type="predicted"/>
<dbReference type="Proteomes" id="UP001338125">
    <property type="component" value="Unassembled WGS sequence"/>
</dbReference>
<feature type="region of interest" description="Disordered" evidence="1">
    <location>
        <begin position="74"/>
        <end position="131"/>
    </location>
</feature>
<evidence type="ECO:0000313" key="3">
    <source>
        <dbReference type="Proteomes" id="UP001338125"/>
    </source>
</evidence>
<keyword evidence="3" id="KW-1185">Reference proteome</keyword>
<protein>
    <submittedName>
        <fullName evidence="2">Uncharacterized protein</fullName>
    </submittedName>
</protein>
<reference evidence="2 3" key="1">
    <citation type="submission" date="2024-01" db="EMBL/GenBank/DDBJ databases">
        <title>Complete genome of Cladobotryum mycophilum ATHUM6906.</title>
        <authorList>
            <person name="Christinaki A.C."/>
            <person name="Myridakis A.I."/>
            <person name="Kouvelis V.N."/>
        </authorList>
    </citation>
    <scope>NUCLEOTIDE SEQUENCE [LARGE SCALE GENOMIC DNA]</scope>
    <source>
        <strain evidence="2 3">ATHUM6906</strain>
    </source>
</reference>
<organism evidence="2 3">
    <name type="scientific">Cladobotryum mycophilum</name>
    <dbReference type="NCBI Taxonomy" id="491253"/>
    <lineage>
        <taxon>Eukaryota</taxon>
        <taxon>Fungi</taxon>
        <taxon>Dikarya</taxon>
        <taxon>Ascomycota</taxon>
        <taxon>Pezizomycotina</taxon>
        <taxon>Sordariomycetes</taxon>
        <taxon>Hypocreomycetidae</taxon>
        <taxon>Hypocreales</taxon>
        <taxon>Hypocreaceae</taxon>
        <taxon>Cladobotryum</taxon>
    </lineage>
</organism>
<accession>A0ABR0SW89</accession>
<evidence type="ECO:0000313" key="2">
    <source>
        <dbReference type="EMBL" id="KAK5996035.1"/>
    </source>
</evidence>
<sequence>MANEGAMPRHILLRWTRLRVRVINVLRQHHVPLSVVPTRMSDDSRVIVVEAKSCAASVLTFIRMLLSEVHLAGGVPRPASGALPQRRRAPKPSHEATFDIQSGECTTSDEDNEEAEAGRDEVMGDTYDQPRSDERVMIARQRHSQQPDGSIRVIAVDPEQLQTSEPLPPYSKLARPTANRGEPLVTQSHAHANMQQLPHNYIDIPQLASPTTDTQFFGDLDLMDNNFDGTEGIDWSHQSLLDGTTLDSLSRGPGSDLDAGDLKSHQSIGQYGLATNGERLAVPDAAMGDEMDPTIMLTPSSLIISQEEQAHVDLARRLMQLTTTLLQDLNAENECKRLTDREADASENRGSPISRLLCNVECFLGILSDVSKSIRQSYPSPKDALDNIKTTLGHTDRNLESCKQQLANSKQPPRPPSCGLPGLTTMMAIIAAYSSVLQVYEQVFNRIQLSLLSRTGNTGRKMSLPLLPLFQLDNVRLGTQNNLHVHIAMDVSLQMLKQIESRLSDVLEAYGGRCESYETRACLTALLQSLTCDGGADSMSVSGMIRDTINMVRKLFTSEGKLA</sequence>
<feature type="compositionally biased region" description="Basic and acidic residues" evidence="1">
    <location>
        <begin position="116"/>
        <end position="131"/>
    </location>
</feature>
<evidence type="ECO:0000256" key="1">
    <source>
        <dbReference type="SAM" id="MobiDB-lite"/>
    </source>
</evidence>
<comment type="caution">
    <text evidence="2">The sequence shown here is derived from an EMBL/GenBank/DDBJ whole genome shotgun (WGS) entry which is preliminary data.</text>
</comment>
<gene>
    <name evidence="2" type="ORF">PT974_04458</name>
</gene>
<name>A0ABR0SW89_9HYPO</name>